<dbReference type="AlphaFoldDB" id="A0A812Q6P4"/>
<dbReference type="SUPFAM" id="SSF54695">
    <property type="entry name" value="POZ domain"/>
    <property type="match status" value="1"/>
</dbReference>
<protein>
    <recommendedName>
        <fullName evidence="3">Potassium channel tetramerisation-type BTB domain-containing protein</fullName>
    </recommendedName>
</protein>
<comment type="caution">
    <text evidence="1">The sequence shown here is derived from an EMBL/GenBank/DDBJ whole genome shotgun (WGS) entry which is preliminary data.</text>
</comment>
<evidence type="ECO:0000313" key="1">
    <source>
        <dbReference type="EMBL" id="CAE7359378.1"/>
    </source>
</evidence>
<dbReference type="Gene3D" id="3.30.710.10">
    <property type="entry name" value="Potassium Channel Kv1.1, Chain A"/>
    <property type="match status" value="1"/>
</dbReference>
<keyword evidence="2" id="KW-1185">Reference proteome</keyword>
<dbReference type="Pfam" id="PF25296">
    <property type="entry name" value="Decapeptide"/>
    <property type="match status" value="1"/>
</dbReference>
<dbReference type="EMBL" id="CAJNDS010002171">
    <property type="protein sequence ID" value="CAE7359378.1"/>
    <property type="molecule type" value="Genomic_DNA"/>
</dbReference>
<dbReference type="OrthoDB" id="434164at2759"/>
<evidence type="ECO:0000313" key="2">
    <source>
        <dbReference type="Proteomes" id="UP000604046"/>
    </source>
</evidence>
<dbReference type="InterPro" id="IPR057481">
    <property type="entry name" value="Decapeptide"/>
</dbReference>
<organism evidence="1 2">
    <name type="scientific">Symbiodinium natans</name>
    <dbReference type="NCBI Taxonomy" id="878477"/>
    <lineage>
        <taxon>Eukaryota</taxon>
        <taxon>Sar</taxon>
        <taxon>Alveolata</taxon>
        <taxon>Dinophyceae</taxon>
        <taxon>Suessiales</taxon>
        <taxon>Symbiodiniaceae</taxon>
        <taxon>Symbiodinium</taxon>
    </lineage>
</organism>
<accession>A0A812Q6P4</accession>
<proteinExistence type="predicted"/>
<evidence type="ECO:0008006" key="3">
    <source>
        <dbReference type="Google" id="ProtNLM"/>
    </source>
</evidence>
<gene>
    <name evidence="1" type="ORF">SNAT2548_LOCUS19259</name>
</gene>
<reference evidence="1" key="1">
    <citation type="submission" date="2021-02" db="EMBL/GenBank/DDBJ databases">
        <authorList>
            <person name="Dougan E. K."/>
            <person name="Rhodes N."/>
            <person name="Thang M."/>
            <person name="Chan C."/>
        </authorList>
    </citation>
    <scope>NUCLEOTIDE SEQUENCE</scope>
</reference>
<dbReference type="InterPro" id="IPR011333">
    <property type="entry name" value="SKP1/BTB/POZ_sf"/>
</dbReference>
<dbReference type="Proteomes" id="UP000604046">
    <property type="component" value="Unassembled WGS sequence"/>
</dbReference>
<name>A0A812Q6P4_9DINO</name>
<sequence>MEAPKTVLIDVGGEKVIKVKPELFSVAGDNHFASMFSERWQHVLDEEGRLFVDYSPQVFVPLIEFLRLVRDSEPDMKSPVVVEPAYRRAWIRMMLVSSFHPGVLRKAGVTAQELRETGCNEKFLRDAGFKAPTDSDLRNGASRATWMQAGWFDQKRKELLEAGYSLKELRDAGHNAAELRKSGLALQELVDGGFSLLELVHENGFTVRELREAGLGAPQLVQAGFSGRELLQGGYPRQEIEMLTRII</sequence>